<dbReference type="AlphaFoldDB" id="E2BI13"/>
<dbReference type="InterPro" id="IPR038717">
    <property type="entry name" value="Tc1-like_DDE_dom"/>
</dbReference>
<dbReference type="Gene3D" id="3.30.420.10">
    <property type="entry name" value="Ribonuclease H-like superfamily/Ribonuclease H"/>
    <property type="match status" value="1"/>
</dbReference>
<evidence type="ECO:0000259" key="1">
    <source>
        <dbReference type="Pfam" id="PF13358"/>
    </source>
</evidence>
<feature type="domain" description="Tc1-like transposase DDE" evidence="1">
    <location>
        <begin position="3"/>
        <end position="47"/>
    </location>
</feature>
<sequence length="48" mass="5651">QKDNDPKHHSRLCSRWKEENGITVLQWPSQSPDANPIENIWSAMKHKL</sequence>
<feature type="non-terminal residue" evidence="2">
    <location>
        <position position="48"/>
    </location>
</feature>
<feature type="non-terminal residue" evidence="2">
    <location>
        <position position="1"/>
    </location>
</feature>
<dbReference type="InParanoid" id="E2BI13"/>
<keyword evidence="3" id="KW-1185">Reference proteome</keyword>
<proteinExistence type="predicted"/>
<evidence type="ECO:0000313" key="2">
    <source>
        <dbReference type="EMBL" id="EFN84665.1"/>
    </source>
</evidence>
<reference evidence="2 3" key="1">
    <citation type="journal article" date="2010" name="Science">
        <title>Genomic comparison of the ants Camponotus floridanus and Harpegnathos saltator.</title>
        <authorList>
            <person name="Bonasio R."/>
            <person name="Zhang G."/>
            <person name="Ye C."/>
            <person name="Mutti N.S."/>
            <person name="Fang X."/>
            <person name="Qin N."/>
            <person name="Donahue G."/>
            <person name="Yang P."/>
            <person name="Li Q."/>
            <person name="Li C."/>
            <person name="Zhang P."/>
            <person name="Huang Z."/>
            <person name="Berger S.L."/>
            <person name="Reinberg D."/>
            <person name="Wang J."/>
            <person name="Liebig J."/>
        </authorList>
    </citation>
    <scope>NUCLEOTIDE SEQUENCE [LARGE SCALE GENOMIC DNA]</scope>
    <source>
        <strain evidence="2 3">R22 G/1</strain>
    </source>
</reference>
<organism evidence="3">
    <name type="scientific">Harpegnathos saltator</name>
    <name type="common">Jerdon's jumping ant</name>
    <dbReference type="NCBI Taxonomy" id="610380"/>
    <lineage>
        <taxon>Eukaryota</taxon>
        <taxon>Metazoa</taxon>
        <taxon>Ecdysozoa</taxon>
        <taxon>Arthropoda</taxon>
        <taxon>Hexapoda</taxon>
        <taxon>Insecta</taxon>
        <taxon>Pterygota</taxon>
        <taxon>Neoptera</taxon>
        <taxon>Endopterygota</taxon>
        <taxon>Hymenoptera</taxon>
        <taxon>Apocrita</taxon>
        <taxon>Aculeata</taxon>
        <taxon>Formicoidea</taxon>
        <taxon>Formicidae</taxon>
        <taxon>Ponerinae</taxon>
        <taxon>Ponerini</taxon>
        <taxon>Harpegnathos</taxon>
    </lineage>
</organism>
<dbReference type="Proteomes" id="UP000008237">
    <property type="component" value="Unassembled WGS sequence"/>
</dbReference>
<dbReference type="GO" id="GO:0003676">
    <property type="term" value="F:nucleic acid binding"/>
    <property type="evidence" value="ECO:0007669"/>
    <property type="project" value="InterPro"/>
</dbReference>
<dbReference type="InterPro" id="IPR036397">
    <property type="entry name" value="RNaseH_sf"/>
</dbReference>
<accession>E2BI13</accession>
<gene>
    <name evidence="2" type="ORF">EAI_06959</name>
</gene>
<protein>
    <submittedName>
        <fullName evidence="2">Transposable element Tcb1 transposase</fullName>
    </submittedName>
</protein>
<dbReference type="EMBL" id="GL448422">
    <property type="protein sequence ID" value="EFN84665.1"/>
    <property type="molecule type" value="Genomic_DNA"/>
</dbReference>
<dbReference type="Pfam" id="PF13358">
    <property type="entry name" value="DDE_3"/>
    <property type="match status" value="1"/>
</dbReference>
<name>E2BI13_HARSA</name>
<dbReference type="STRING" id="610380.E2BI13"/>
<evidence type="ECO:0000313" key="3">
    <source>
        <dbReference type="Proteomes" id="UP000008237"/>
    </source>
</evidence>